<keyword evidence="2" id="KW-1185">Reference proteome</keyword>
<evidence type="ECO:0008006" key="3">
    <source>
        <dbReference type="Google" id="ProtNLM"/>
    </source>
</evidence>
<protein>
    <recommendedName>
        <fullName evidence="3">Exosporium protein C</fullName>
    </recommendedName>
</protein>
<dbReference type="EMBL" id="BMKR01000005">
    <property type="protein sequence ID" value="GGF70822.1"/>
    <property type="molecule type" value="Genomic_DNA"/>
</dbReference>
<dbReference type="AlphaFoldDB" id="A0A917C5D5"/>
<gene>
    <name evidence="1" type="ORF">GCM10010912_15050</name>
</gene>
<name>A0A917C5D5_9BACL</name>
<dbReference type="Proteomes" id="UP000637643">
    <property type="component" value="Unassembled WGS sequence"/>
</dbReference>
<reference evidence="1" key="2">
    <citation type="submission" date="2020-09" db="EMBL/GenBank/DDBJ databases">
        <authorList>
            <person name="Sun Q."/>
            <person name="Zhou Y."/>
        </authorList>
    </citation>
    <scope>NUCLEOTIDE SEQUENCE</scope>
    <source>
        <strain evidence="1">CGMCC 1.16134</strain>
    </source>
</reference>
<reference evidence="1" key="1">
    <citation type="journal article" date="2014" name="Int. J. Syst. Evol. Microbiol.">
        <title>Complete genome sequence of Corynebacterium casei LMG S-19264T (=DSM 44701T), isolated from a smear-ripened cheese.</title>
        <authorList>
            <consortium name="US DOE Joint Genome Institute (JGI-PGF)"/>
            <person name="Walter F."/>
            <person name="Albersmeier A."/>
            <person name="Kalinowski J."/>
            <person name="Ruckert C."/>
        </authorList>
    </citation>
    <scope>NUCLEOTIDE SEQUENCE</scope>
    <source>
        <strain evidence="1">CGMCC 1.16134</strain>
    </source>
</reference>
<evidence type="ECO:0000313" key="1">
    <source>
        <dbReference type="EMBL" id="GGF70822.1"/>
    </source>
</evidence>
<accession>A0A917C5D5</accession>
<comment type="caution">
    <text evidence="1">The sequence shown here is derived from an EMBL/GenBank/DDBJ whole genome shotgun (WGS) entry which is preliminary data.</text>
</comment>
<evidence type="ECO:0000313" key="2">
    <source>
        <dbReference type="Proteomes" id="UP000637643"/>
    </source>
</evidence>
<dbReference type="RefSeq" id="WP_189023483.1">
    <property type="nucleotide sequence ID" value="NZ_BMKR01000005.1"/>
</dbReference>
<organism evidence="1 2">
    <name type="scientific">Paenibacillus albidus</name>
    <dbReference type="NCBI Taxonomy" id="2041023"/>
    <lineage>
        <taxon>Bacteria</taxon>
        <taxon>Bacillati</taxon>
        <taxon>Bacillota</taxon>
        <taxon>Bacilli</taxon>
        <taxon>Bacillales</taxon>
        <taxon>Paenibacillaceae</taxon>
        <taxon>Paenibacillus</taxon>
    </lineage>
</organism>
<proteinExistence type="predicted"/>
<sequence length="133" mass="13771">MRTIIDFGKSLPTSFSQSASLSVISVPDSMILGQFGVNVGTNGSVQLQATVGLQNSGISASDVILTIKRNGMNIYMIRSSSPVDHLFDAVSIAYVDTGIPAGYTAYALTVSSISSVNPPSVIGPIIFSGLSIV</sequence>